<keyword evidence="5" id="KW-1185">Reference proteome</keyword>
<accession>A0A4S8R6I1</accession>
<dbReference type="InterPro" id="IPR013320">
    <property type="entry name" value="ConA-like_dom_sf"/>
</dbReference>
<dbReference type="PROSITE" id="PS51762">
    <property type="entry name" value="GH16_2"/>
    <property type="match status" value="1"/>
</dbReference>
<dbReference type="Pfam" id="PF26113">
    <property type="entry name" value="GH16_XgeA"/>
    <property type="match status" value="1"/>
</dbReference>
<evidence type="ECO:0000256" key="2">
    <source>
        <dbReference type="SAM" id="SignalP"/>
    </source>
</evidence>
<evidence type="ECO:0000313" key="5">
    <source>
        <dbReference type="Proteomes" id="UP000308671"/>
    </source>
</evidence>
<proteinExistence type="predicted"/>
<dbReference type="SUPFAM" id="SSF49899">
    <property type="entry name" value="Concanavalin A-like lectins/glucanases"/>
    <property type="match status" value="1"/>
</dbReference>
<dbReference type="EMBL" id="PQXL01000078">
    <property type="protein sequence ID" value="THV52462.1"/>
    <property type="molecule type" value="Genomic_DNA"/>
</dbReference>
<evidence type="ECO:0000259" key="3">
    <source>
        <dbReference type="PROSITE" id="PS51762"/>
    </source>
</evidence>
<gene>
    <name evidence="4" type="ORF">BGAL_0078g00110</name>
</gene>
<feature type="compositionally biased region" description="Low complexity" evidence="1">
    <location>
        <begin position="789"/>
        <end position="803"/>
    </location>
</feature>
<dbReference type="InterPro" id="IPR050546">
    <property type="entry name" value="Glycosyl_Hydrlase_16"/>
</dbReference>
<feature type="compositionally biased region" description="Polar residues" evidence="1">
    <location>
        <begin position="835"/>
        <end position="849"/>
    </location>
</feature>
<dbReference type="InterPro" id="IPR000757">
    <property type="entry name" value="Beta-glucanase-like"/>
</dbReference>
<dbReference type="Gene3D" id="2.60.120.200">
    <property type="match status" value="1"/>
</dbReference>
<dbReference type="Proteomes" id="UP000308671">
    <property type="component" value="Unassembled WGS sequence"/>
</dbReference>
<dbReference type="GO" id="GO:0004553">
    <property type="term" value="F:hydrolase activity, hydrolyzing O-glycosyl compounds"/>
    <property type="evidence" value="ECO:0007669"/>
    <property type="project" value="InterPro"/>
</dbReference>
<keyword evidence="2" id="KW-0732">Signal</keyword>
<dbReference type="PANTHER" id="PTHR10963">
    <property type="entry name" value="GLYCOSYL HYDROLASE-RELATED"/>
    <property type="match status" value="1"/>
</dbReference>
<reference evidence="4 5" key="1">
    <citation type="submission" date="2017-12" db="EMBL/GenBank/DDBJ databases">
        <title>Comparative genomics of Botrytis spp.</title>
        <authorList>
            <person name="Valero-Jimenez C.A."/>
            <person name="Tapia P."/>
            <person name="Veloso J."/>
            <person name="Silva-Moreno E."/>
            <person name="Staats M."/>
            <person name="Valdes J.H."/>
            <person name="Van Kan J.A.L."/>
        </authorList>
    </citation>
    <scope>NUCLEOTIDE SEQUENCE [LARGE SCALE GENOMIC DNA]</scope>
    <source>
        <strain evidence="4 5">MUCL435</strain>
    </source>
</reference>
<dbReference type="OrthoDB" id="192832at2759"/>
<feature type="region of interest" description="Disordered" evidence="1">
    <location>
        <begin position="789"/>
        <end position="808"/>
    </location>
</feature>
<name>A0A4S8R6I1_9HELO</name>
<evidence type="ECO:0000313" key="4">
    <source>
        <dbReference type="EMBL" id="THV52462.1"/>
    </source>
</evidence>
<protein>
    <recommendedName>
        <fullName evidence="3">GH16 domain-containing protein</fullName>
    </recommendedName>
</protein>
<feature type="chain" id="PRO_5020198247" description="GH16 domain-containing protein" evidence="2">
    <location>
        <begin position="22"/>
        <end position="959"/>
    </location>
</feature>
<feature type="region of interest" description="Disordered" evidence="1">
    <location>
        <begin position="830"/>
        <end position="849"/>
    </location>
</feature>
<dbReference type="GO" id="GO:0009251">
    <property type="term" value="P:glucan catabolic process"/>
    <property type="evidence" value="ECO:0007669"/>
    <property type="project" value="TreeGrafter"/>
</dbReference>
<feature type="signal peptide" evidence="2">
    <location>
        <begin position="1"/>
        <end position="21"/>
    </location>
</feature>
<feature type="region of interest" description="Disordered" evidence="1">
    <location>
        <begin position="660"/>
        <end position="699"/>
    </location>
</feature>
<sequence>MIQRIVSTATLALAFIGEVSATNKYTLVDDYAGTNFFDMFDFYTGADPTTGFVSYTSKEVAGNANSELGVALTKVENGQAYMGVDYVNVVTTGRPSVRIQSKETYTHGLIIADLAHMPASICGTWPAFWTVNTTNYPRYGEIDILENINEKTVSLQTLHTEEGCYISGNQYSTQLKDNVTTYNCDDSATSSIFGAQDATSACSGTNSDPNSYGTTFNNNGGGVYAMQWTSDVIRMWNFGPDAIPADITAGTPDPSTWDLPAFTTEGGVCNIDGLFANHKIIFDTTFCGGYAGQTGFWQETTCYDAEKYPTCDSYVGANPEAYKEAYWLINSVKVYQNDTLAATSAAAASSTSAAIVASSTKISTTASPVISSTARAESLLGVATSEAASIVSVVASSSLSSAACVSTGALLSGQTACPASPVKASSTASIIASVSSVATIIPTTAPVEASFTASIIASVSPVQESSTATILPSASSIEQSSVDGVLTTTSVPYPHTTSTIYGTNTRTDELGSVVTETVILSTTICPITAAEGEATPSPSSANVDSTTTIQSTITSVKSAATIYSTVTLPGEVSSAIIVATSGLAQTTVPVAQPSSTEIAMASSPIINSTSVLGVAVSSPVVENTSSAVVVLQTATVIPEAYTTQVSGAAYAWSTVTTEGSSTIVPVGSSPSVPASAESDSSVPTASTGASSGETTSVSSPACVPSGGALLSGQTACPETPAASTSALSGEVTSIVSSVVIPTPAISSAASSVSLSGETTSVSSAACVASGALLSGETACPETPVKAVSSSVATSTQPSTTSVTNTPIPSDASVVLSTATVVPMQSAPAPAATSAEGISTPQSSSVVGQAGTTSPIIFTPTYATTSFITKPTSASANATSTQTITSSSVSITGTGILIDTSTLGSTETFTFAMPSAYSATGTSDASAVTAYPYLDSGVSKVSVRGSVIAAMGVMALLLVV</sequence>
<dbReference type="AlphaFoldDB" id="A0A4S8R6I1"/>
<feature type="domain" description="GH16" evidence="3">
    <location>
        <begin position="29"/>
        <end position="340"/>
    </location>
</feature>
<organism evidence="4 5">
    <name type="scientific">Botrytis galanthina</name>
    <dbReference type="NCBI Taxonomy" id="278940"/>
    <lineage>
        <taxon>Eukaryota</taxon>
        <taxon>Fungi</taxon>
        <taxon>Dikarya</taxon>
        <taxon>Ascomycota</taxon>
        <taxon>Pezizomycotina</taxon>
        <taxon>Leotiomycetes</taxon>
        <taxon>Helotiales</taxon>
        <taxon>Sclerotiniaceae</taxon>
        <taxon>Botrytis</taxon>
    </lineage>
</organism>
<dbReference type="PANTHER" id="PTHR10963:SF24">
    <property type="entry name" value="GLYCOSIDASE C21B10.07-RELATED"/>
    <property type="match status" value="1"/>
</dbReference>
<comment type="caution">
    <text evidence="4">The sequence shown here is derived from an EMBL/GenBank/DDBJ whole genome shotgun (WGS) entry which is preliminary data.</text>
</comment>
<dbReference type="CDD" id="cd02181">
    <property type="entry name" value="GH16_fungal_Lam16A_glucanase"/>
    <property type="match status" value="1"/>
</dbReference>
<evidence type="ECO:0000256" key="1">
    <source>
        <dbReference type="SAM" id="MobiDB-lite"/>
    </source>
</evidence>